<protein>
    <submittedName>
        <fullName evidence="3">TRAP transporter substrate-binding protein</fullName>
    </submittedName>
</protein>
<dbReference type="PANTHER" id="PTHR33376:SF2">
    <property type="entry name" value="DICARBOXYLATE-BINDING PERIPLASMIC PROTEIN"/>
    <property type="match status" value="1"/>
</dbReference>
<dbReference type="InterPro" id="IPR038404">
    <property type="entry name" value="TRAP_DctP_sf"/>
</dbReference>
<evidence type="ECO:0000313" key="4">
    <source>
        <dbReference type="Proteomes" id="UP001152172"/>
    </source>
</evidence>
<dbReference type="PIRSF" id="PIRSF006470">
    <property type="entry name" value="DctB"/>
    <property type="match status" value="1"/>
</dbReference>
<dbReference type="CDD" id="cd13671">
    <property type="entry name" value="PBP2_TRAP_SBP_like_3"/>
    <property type="match status" value="1"/>
</dbReference>
<reference evidence="3" key="1">
    <citation type="submission" date="2022-05" db="EMBL/GenBank/DDBJ databases">
        <authorList>
            <person name="Colautti A."/>
            <person name="Iacumin L."/>
        </authorList>
    </citation>
    <scope>NUCLEOTIDE SEQUENCE</scope>
    <source>
        <strain evidence="3">DSM 30747</strain>
    </source>
</reference>
<evidence type="ECO:0000313" key="3">
    <source>
        <dbReference type="EMBL" id="MCZ8531984.1"/>
    </source>
</evidence>
<name>A0A9X3L9G5_9BACI</name>
<dbReference type="GO" id="GO:0030246">
    <property type="term" value="F:carbohydrate binding"/>
    <property type="evidence" value="ECO:0007669"/>
    <property type="project" value="TreeGrafter"/>
</dbReference>
<dbReference type="EMBL" id="JAMKBI010000001">
    <property type="protein sequence ID" value="MCZ8531984.1"/>
    <property type="molecule type" value="Genomic_DNA"/>
</dbReference>
<feature type="chain" id="PRO_5040766172" evidence="2">
    <location>
        <begin position="22"/>
        <end position="342"/>
    </location>
</feature>
<comment type="caution">
    <text evidence="3">The sequence shown here is derived from an EMBL/GenBank/DDBJ whole genome shotgun (WGS) entry which is preliminary data.</text>
</comment>
<dbReference type="NCBIfam" id="NF037995">
    <property type="entry name" value="TRAP_S1"/>
    <property type="match status" value="1"/>
</dbReference>
<dbReference type="AlphaFoldDB" id="A0A9X3L9G5"/>
<dbReference type="InterPro" id="IPR004682">
    <property type="entry name" value="TRAP_DctP"/>
</dbReference>
<dbReference type="Gene3D" id="3.40.190.170">
    <property type="entry name" value="Bacterial extracellular solute-binding protein, family 7"/>
    <property type="match status" value="1"/>
</dbReference>
<dbReference type="GO" id="GO:0030288">
    <property type="term" value="C:outer membrane-bounded periplasmic space"/>
    <property type="evidence" value="ECO:0007669"/>
    <property type="project" value="InterPro"/>
</dbReference>
<gene>
    <name evidence="3" type="ORF">M9R61_01325</name>
</gene>
<evidence type="ECO:0000256" key="1">
    <source>
        <dbReference type="ARBA" id="ARBA00022729"/>
    </source>
</evidence>
<dbReference type="Pfam" id="PF03480">
    <property type="entry name" value="DctP"/>
    <property type="match status" value="1"/>
</dbReference>
<organism evidence="3 4">
    <name type="scientific">Psychrobacillus psychrodurans</name>
    <dbReference type="NCBI Taxonomy" id="126157"/>
    <lineage>
        <taxon>Bacteria</taxon>
        <taxon>Bacillati</taxon>
        <taxon>Bacillota</taxon>
        <taxon>Bacilli</taxon>
        <taxon>Bacillales</taxon>
        <taxon>Bacillaceae</taxon>
        <taxon>Psychrobacillus</taxon>
    </lineage>
</organism>
<keyword evidence="4" id="KW-1185">Reference proteome</keyword>
<dbReference type="PROSITE" id="PS51257">
    <property type="entry name" value="PROKAR_LIPOPROTEIN"/>
    <property type="match status" value="1"/>
</dbReference>
<evidence type="ECO:0000256" key="2">
    <source>
        <dbReference type="SAM" id="SignalP"/>
    </source>
</evidence>
<dbReference type="PANTHER" id="PTHR33376">
    <property type="match status" value="1"/>
</dbReference>
<keyword evidence="1 2" id="KW-0732">Signal</keyword>
<dbReference type="InterPro" id="IPR018389">
    <property type="entry name" value="DctP_fam"/>
</dbReference>
<proteinExistence type="predicted"/>
<feature type="signal peptide" evidence="2">
    <location>
        <begin position="1"/>
        <end position="21"/>
    </location>
</feature>
<sequence>MKKRFKAIVGFGIAFTMAAFLTGCSKDETVAVNGESSQKTQVLKVAFNQPDTHPQYKAMEQFGEELKEKTNGAYEIEMYPNELLGAQRETIELVQSGTISMSIVAGSLMENFNDEFVVFNLPYVFDSKDHQLSVFNNSDIIGDLYSSVEDQGMSVVGAFHGGIRNVYNNVKPIETPADLKGLKVRIIDSDTNIKMMENMGGVGTPMGQGEVYTALQSGVLEGGENNELIYANLKHSEIAPYYSYTQHLMIPDYLIINNDLLKGMSEEHRKIFEEGFASAVDNAVELWDKEVENAISDAEADGAKFNNPDIKVFQDAVQPLIEEKLSSEGSKALYDKVREAAK</sequence>
<dbReference type="NCBIfam" id="TIGR00787">
    <property type="entry name" value="dctP"/>
    <property type="match status" value="1"/>
</dbReference>
<dbReference type="RefSeq" id="WP_269920657.1">
    <property type="nucleotide sequence ID" value="NZ_JAMKBI010000001.1"/>
</dbReference>
<dbReference type="GO" id="GO:0055085">
    <property type="term" value="P:transmembrane transport"/>
    <property type="evidence" value="ECO:0007669"/>
    <property type="project" value="InterPro"/>
</dbReference>
<accession>A0A9X3L9G5</accession>
<dbReference type="Proteomes" id="UP001152172">
    <property type="component" value="Unassembled WGS sequence"/>
</dbReference>